<sequence length="62" mass="7035">MKRLELIQHLTKHGCILLREGANHSIYVNTATGQQSTVGRHRELDNLMCRIICRQLGIPIIA</sequence>
<reference evidence="8 9" key="1">
    <citation type="submission" date="2018-12" db="EMBL/GenBank/DDBJ databases">
        <title>Hymenobacter gummosus sp. nov., isolated from a spring.</title>
        <authorList>
            <person name="Nie L."/>
        </authorList>
    </citation>
    <scope>NUCLEOTIDE SEQUENCE [LARGE SCALE GENOMIC DNA]</scope>
    <source>
        <strain evidence="8 9">KCTC 52166</strain>
    </source>
</reference>
<name>A0A3S0JDX1_9BACT</name>
<comment type="caution">
    <text evidence="8">The sequence shown here is derived from an EMBL/GenBank/DDBJ whole genome shotgun (WGS) entry which is preliminary data.</text>
</comment>
<keyword evidence="2" id="KW-1277">Toxin-antitoxin system</keyword>
<keyword evidence="9" id="KW-1185">Reference proteome</keyword>
<dbReference type="GO" id="GO:0016787">
    <property type="term" value="F:hydrolase activity"/>
    <property type="evidence" value="ECO:0007669"/>
    <property type="project" value="UniProtKB-KW"/>
</dbReference>
<proteinExistence type="inferred from homology"/>
<dbReference type="Pfam" id="PF07927">
    <property type="entry name" value="HicA_toxin"/>
    <property type="match status" value="1"/>
</dbReference>
<keyword evidence="7" id="KW-0346">Stress response</keyword>
<dbReference type="InterPro" id="IPR038570">
    <property type="entry name" value="HicA_sf"/>
</dbReference>
<dbReference type="AlphaFoldDB" id="A0A3S0JDX1"/>
<evidence type="ECO:0000256" key="4">
    <source>
        <dbReference type="ARBA" id="ARBA00022759"/>
    </source>
</evidence>
<dbReference type="GO" id="GO:0004519">
    <property type="term" value="F:endonuclease activity"/>
    <property type="evidence" value="ECO:0007669"/>
    <property type="project" value="UniProtKB-KW"/>
</dbReference>
<evidence type="ECO:0000256" key="2">
    <source>
        <dbReference type="ARBA" id="ARBA00022649"/>
    </source>
</evidence>
<evidence type="ECO:0000256" key="1">
    <source>
        <dbReference type="ARBA" id="ARBA00006620"/>
    </source>
</evidence>
<evidence type="ECO:0000256" key="7">
    <source>
        <dbReference type="ARBA" id="ARBA00023016"/>
    </source>
</evidence>
<organism evidence="8 9">
    <name type="scientific">Hymenobacter gummosus</name>
    <dbReference type="NCBI Taxonomy" id="1776032"/>
    <lineage>
        <taxon>Bacteria</taxon>
        <taxon>Pseudomonadati</taxon>
        <taxon>Bacteroidota</taxon>
        <taxon>Cytophagia</taxon>
        <taxon>Cytophagales</taxon>
        <taxon>Hymenobacteraceae</taxon>
        <taxon>Hymenobacter</taxon>
    </lineage>
</organism>
<dbReference type="RefSeq" id="WP_126695373.1">
    <property type="nucleotide sequence ID" value="NZ_RXOF01000016.1"/>
</dbReference>
<keyword evidence="3" id="KW-0540">Nuclease</keyword>
<comment type="similarity">
    <text evidence="1">Belongs to the HicA mRNA interferase family.</text>
</comment>
<dbReference type="Gene3D" id="3.30.920.30">
    <property type="entry name" value="Hypothetical protein"/>
    <property type="match status" value="1"/>
</dbReference>
<keyword evidence="5" id="KW-0378">Hydrolase</keyword>
<keyword evidence="4" id="KW-0255">Endonuclease</keyword>
<evidence type="ECO:0000256" key="6">
    <source>
        <dbReference type="ARBA" id="ARBA00022884"/>
    </source>
</evidence>
<keyword evidence="6" id="KW-0694">RNA-binding</keyword>
<dbReference type="SUPFAM" id="SSF54786">
    <property type="entry name" value="YcfA/nrd intein domain"/>
    <property type="match status" value="1"/>
</dbReference>
<dbReference type="InterPro" id="IPR012933">
    <property type="entry name" value="HicA_mRNA_interferase"/>
</dbReference>
<accession>A0A3S0JDX1</accession>
<evidence type="ECO:0000313" key="8">
    <source>
        <dbReference type="EMBL" id="RTQ46210.1"/>
    </source>
</evidence>
<evidence type="ECO:0000313" key="9">
    <source>
        <dbReference type="Proteomes" id="UP000282184"/>
    </source>
</evidence>
<evidence type="ECO:0000256" key="3">
    <source>
        <dbReference type="ARBA" id="ARBA00022722"/>
    </source>
</evidence>
<dbReference type="OrthoDB" id="9798547at2"/>
<dbReference type="GO" id="GO:0003729">
    <property type="term" value="F:mRNA binding"/>
    <property type="evidence" value="ECO:0007669"/>
    <property type="project" value="InterPro"/>
</dbReference>
<dbReference type="Proteomes" id="UP000282184">
    <property type="component" value="Unassembled WGS sequence"/>
</dbReference>
<gene>
    <name evidence="8" type="ORF">EJV47_22005</name>
</gene>
<dbReference type="EMBL" id="RXOF01000016">
    <property type="protein sequence ID" value="RTQ46210.1"/>
    <property type="molecule type" value="Genomic_DNA"/>
</dbReference>
<protein>
    <submittedName>
        <fullName evidence="8">Type II toxin-antitoxin system HicA family toxin</fullName>
    </submittedName>
</protein>
<evidence type="ECO:0000256" key="5">
    <source>
        <dbReference type="ARBA" id="ARBA00022801"/>
    </source>
</evidence>